<protein>
    <submittedName>
        <fullName evidence="4">Peptidoglycan/xylan/chitin deacetylase, PgdA/CDA1 family</fullName>
    </submittedName>
</protein>
<dbReference type="InterPro" id="IPR011330">
    <property type="entry name" value="Glyco_hydro/deAcase_b/a-brl"/>
</dbReference>
<dbReference type="AlphaFoldDB" id="A0A1H2Q3T5"/>
<dbReference type="EMBL" id="FNNC01000001">
    <property type="protein sequence ID" value="SDW01750.1"/>
    <property type="molecule type" value="Genomic_DNA"/>
</dbReference>
<keyword evidence="2" id="KW-0732">Signal</keyword>
<dbReference type="SUPFAM" id="SSF88713">
    <property type="entry name" value="Glycoside hydrolase/deacetylase"/>
    <property type="match status" value="1"/>
</dbReference>
<dbReference type="PROSITE" id="PS51677">
    <property type="entry name" value="NODB"/>
    <property type="match status" value="1"/>
</dbReference>
<feature type="chain" id="PRO_5039473629" evidence="2">
    <location>
        <begin position="21"/>
        <end position="272"/>
    </location>
</feature>
<dbReference type="Gene3D" id="3.20.20.370">
    <property type="entry name" value="Glycoside hydrolase/deacetylase"/>
    <property type="match status" value="1"/>
</dbReference>
<gene>
    <name evidence="4" type="ORF">SAMN05421781_0128</name>
</gene>
<proteinExistence type="predicted"/>
<sequence>MKKMLILSSLAMLLAGCSNAGEDNADAEQKEKTETAAQEEAQEQHDEKKEEQKQQKAAVSKEEELIYKVNEANWTVQAEESEGEEVLLTFDDAPDGNAVNIAEILAENEVPAIFFVNGMFLKDEEGRNALKKIKDMGFAIGNHTTTHASLPDLSEEEQLEELKETDELVKEITGETPAFFRAPFGQNTSFSDEYVKKNGMIKMNWTYGYDFEGEYQEAEALTDITLNTELLTDGANILMHDREWTREALGPIIEGFNEKGYSFIDPQYIEKE</sequence>
<accession>A0A1H2Q3T5</accession>
<reference evidence="4 5" key="1">
    <citation type="submission" date="2016-10" db="EMBL/GenBank/DDBJ databases">
        <authorList>
            <person name="de Groot N.N."/>
        </authorList>
    </citation>
    <scope>NUCLEOTIDE SEQUENCE [LARGE SCALE GENOMIC DNA]</scope>
    <source>
        <strain evidence="4 5">DSM 23126</strain>
    </source>
</reference>
<feature type="region of interest" description="Disordered" evidence="1">
    <location>
        <begin position="20"/>
        <end position="62"/>
    </location>
</feature>
<evidence type="ECO:0000256" key="2">
    <source>
        <dbReference type="SAM" id="SignalP"/>
    </source>
</evidence>
<evidence type="ECO:0000313" key="5">
    <source>
        <dbReference type="Proteomes" id="UP000199488"/>
    </source>
</evidence>
<dbReference type="GO" id="GO:0005975">
    <property type="term" value="P:carbohydrate metabolic process"/>
    <property type="evidence" value="ECO:0007669"/>
    <property type="project" value="InterPro"/>
</dbReference>
<keyword evidence="5" id="KW-1185">Reference proteome</keyword>
<dbReference type="GO" id="GO:0016810">
    <property type="term" value="F:hydrolase activity, acting on carbon-nitrogen (but not peptide) bonds"/>
    <property type="evidence" value="ECO:0007669"/>
    <property type="project" value="InterPro"/>
</dbReference>
<dbReference type="PROSITE" id="PS51257">
    <property type="entry name" value="PROKAR_LIPOPROTEIN"/>
    <property type="match status" value="1"/>
</dbReference>
<evidence type="ECO:0000313" key="4">
    <source>
        <dbReference type="EMBL" id="SDW01750.1"/>
    </source>
</evidence>
<name>A0A1H2Q3T5_9BACI</name>
<dbReference type="Pfam" id="PF01522">
    <property type="entry name" value="Polysacc_deac_1"/>
    <property type="match status" value="1"/>
</dbReference>
<dbReference type="InterPro" id="IPR050248">
    <property type="entry name" value="Polysacc_deacetylase_ArnD"/>
</dbReference>
<feature type="signal peptide" evidence="2">
    <location>
        <begin position="1"/>
        <end position="20"/>
    </location>
</feature>
<feature type="compositionally biased region" description="Basic and acidic residues" evidence="1">
    <location>
        <begin position="42"/>
        <end position="62"/>
    </location>
</feature>
<dbReference type="STRING" id="1122204.SAMN05421781_0128"/>
<dbReference type="PANTHER" id="PTHR10587">
    <property type="entry name" value="GLYCOSYL TRANSFERASE-RELATED"/>
    <property type="match status" value="1"/>
</dbReference>
<feature type="domain" description="NodB homology" evidence="3">
    <location>
        <begin position="84"/>
        <end position="264"/>
    </location>
</feature>
<dbReference type="InterPro" id="IPR002509">
    <property type="entry name" value="NODB_dom"/>
</dbReference>
<evidence type="ECO:0000256" key="1">
    <source>
        <dbReference type="SAM" id="MobiDB-lite"/>
    </source>
</evidence>
<dbReference type="CDD" id="cd10917">
    <property type="entry name" value="CE4_NodB_like_6s_7s"/>
    <property type="match status" value="1"/>
</dbReference>
<evidence type="ECO:0000259" key="3">
    <source>
        <dbReference type="PROSITE" id="PS51677"/>
    </source>
</evidence>
<organism evidence="4 5">
    <name type="scientific">Marinococcus luteus</name>
    <dbReference type="NCBI Taxonomy" id="1122204"/>
    <lineage>
        <taxon>Bacteria</taxon>
        <taxon>Bacillati</taxon>
        <taxon>Bacillota</taxon>
        <taxon>Bacilli</taxon>
        <taxon>Bacillales</taxon>
        <taxon>Bacillaceae</taxon>
        <taxon>Marinococcus</taxon>
    </lineage>
</organism>
<dbReference type="Proteomes" id="UP000199488">
    <property type="component" value="Unassembled WGS sequence"/>
</dbReference>